<feature type="domain" description="C2H2-type" evidence="3">
    <location>
        <begin position="626"/>
        <end position="654"/>
    </location>
</feature>
<accession>A0A2R2MKX8</accession>
<organism evidence="4 5">
    <name type="scientific">Lingula anatina</name>
    <name type="common">Brachiopod</name>
    <name type="synonym">Lingula unguis</name>
    <dbReference type="NCBI Taxonomy" id="7574"/>
    <lineage>
        <taxon>Eukaryota</taxon>
        <taxon>Metazoa</taxon>
        <taxon>Spiralia</taxon>
        <taxon>Lophotrochozoa</taxon>
        <taxon>Brachiopoda</taxon>
        <taxon>Linguliformea</taxon>
        <taxon>Lingulata</taxon>
        <taxon>Lingulida</taxon>
        <taxon>Linguloidea</taxon>
        <taxon>Lingulidae</taxon>
        <taxon>Lingula</taxon>
    </lineage>
</organism>
<feature type="region of interest" description="Disordered" evidence="2">
    <location>
        <begin position="286"/>
        <end position="306"/>
    </location>
</feature>
<evidence type="ECO:0000256" key="2">
    <source>
        <dbReference type="SAM" id="MobiDB-lite"/>
    </source>
</evidence>
<dbReference type="GO" id="GO:0008270">
    <property type="term" value="F:zinc ion binding"/>
    <property type="evidence" value="ECO:0007669"/>
    <property type="project" value="UniProtKB-KW"/>
</dbReference>
<gene>
    <name evidence="5" type="primary">LOC106172989</name>
</gene>
<keyword evidence="1" id="KW-0479">Metal-binding</keyword>
<proteinExistence type="predicted"/>
<protein>
    <submittedName>
        <fullName evidence="5">Uncharacterized protein LOC106172989</fullName>
    </submittedName>
</protein>
<reference evidence="5" key="1">
    <citation type="submission" date="2025-08" db="UniProtKB">
        <authorList>
            <consortium name="RefSeq"/>
        </authorList>
    </citation>
    <scope>IDENTIFICATION</scope>
    <source>
        <tissue evidence="5">Gonads</tissue>
    </source>
</reference>
<dbReference type="PROSITE" id="PS50157">
    <property type="entry name" value="ZINC_FINGER_C2H2_2"/>
    <property type="match status" value="3"/>
</dbReference>
<feature type="region of interest" description="Disordered" evidence="2">
    <location>
        <begin position="667"/>
        <end position="765"/>
    </location>
</feature>
<evidence type="ECO:0000259" key="3">
    <source>
        <dbReference type="PROSITE" id="PS50157"/>
    </source>
</evidence>
<dbReference type="Proteomes" id="UP000085678">
    <property type="component" value="Unplaced"/>
</dbReference>
<feature type="region of interest" description="Disordered" evidence="2">
    <location>
        <begin position="1"/>
        <end position="110"/>
    </location>
</feature>
<dbReference type="SUPFAM" id="SSF57667">
    <property type="entry name" value="beta-beta-alpha zinc fingers"/>
    <property type="match status" value="2"/>
</dbReference>
<feature type="compositionally biased region" description="Basic and acidic residues" evidence="2">
    <location>
        <begin position="679"/>
        <end position="697"/>
    </location>
</feature>
<feature type="compositionally biased region" description="Acidic residues" evidence="2">
    <location>
        <begin position="891"/>
        <end position="908"/>
    </location>
</feature>
<sequence>MSEGTPVEAGVETVSREDQGTPVQDEPGMETYMGQDGDQAFLHQVEAQGTQEEPAVVTQQIEEQSTAESGMEPVANPAAEGQMQPLLEDSADQHMAPQDTDQDMQQPMEPQIDIESDQQMEPPVDVEAGQQMEPQVDVDAGQQMEPPVDVEAGQQMEPQVDVEAGQQMEPQVDVEGGQQMEPQVDVVNDPQGEPAAEEQQMTAEQIIEQQMLIQQMAQEQAAREQLEAIQQQAMAQQHVAVDPQQEAMLQQQQGVMETDQVAMNEAHEAETQVQGEEEEAPTIQAAVGDDQGVQGEGGEEPPTLEAQEPVQETNYVIIQVNENGEAELHPASAVQTQMAPPQQVITSQPATAATVVAQSASKASVAAGQSSGVEVEGEKKKTDHALLRRPIELGVSGVQQVINCIKSGTDEMKSLLVSECHVIFECRVCRNLFRGLPNFIAHKRIYCKDSFRSARLRMSEGGEDELVILQPEGADLSMDDLQGDDDAPPVLVREGNIPRDRKDGKLSRVVELERIPGNSNAVRMKRQGDPEGTPRTKRSRIGRMFGEEYYTEEDLALAEPDQNMTRIRRRTMDGSDIGSPAAARLAERHDVDLRTLACLNCNTTYSSIKTLNFHMQSLHSDTRTFYPCIFCNNVFAQLWGVTRHIMRSHKKSKEEVEDMRETLRQRAFSKTVDEMGEYETPRHNKDVIQKGGDRGSVDGEEEEQDLVNVKSDPQDKGAEEEMEDEAMGEEDEEGRGKSEDVYEFDEEDQPSSGVKRSNSAKKESNSPVILKYSDEDEALIESNIDMKNLICLKCDRQYGSISNLRRHAVRHLGWRRFKCKLCKFMSYNRSECKSHLRRIHTAKMQGQPELLNFVIDLEHEGIAVHSPIRPQRRTMITEADMRKSGYKPERVDDDMDNGSMSQDEENSMEESMMTTPEGFSRVKGSARRSSGKAAPKVDRMTTLVTRSGSYPKGVMTRSARKGKGSQVGPGNDDFGFAALAGDGDNAGTTVTVPEGTTVVEVHLIPTSSGDVKYESDGSIVVSSIQAFEQMACNTEVEQEEEESDMVVAQAKRVNPGQTATIPEEALRKVESGEMTAGELFQLFQVQEGTSGTAAAAAGAASAAETAEGTGE</sequence>
<feature type="compositionally biased region" description="Acidic residues" evidence="2">
    <location>
        <begin position="720"/>
        <end position="733"/>
    </location>
</feature>
<dbReference type="OrthoDB" id="6288366at2759"/>
<feature type="region of interest" description="Disordered" evidence="2">
    <location>
        <begin position="886"/>
        <end position="970"/>
    </location>
</feature>
<dbReference type="PANTHER" id="PTHR21020">
    <property type="entry name" value="ZINC FINGER PROTEIN 800"/>
    <property type="match status" value="1"/>
</dbReference>
<keyword evidence="1" id="KW-0863">Zinc-finger</keyword>
<dbReference type="KEGG" id="lak:106172989"/>
<dbReference type="InParanoid" id="A0A2R2MKX8"/>
<dbReference type="PROSITE" id="PS00028">
    <property type="entry name" value="ZINC_FINGER_C2H2_1"/>
    <property type="match status" value="3"/>
</dbReference>
<dbReference type="RefSeq" id="XP_023930855.1">
    <property type="nucleotide sequence ID" value="XM_024075087.1"/>
</dbReference>
<feature type="domain" description="C2H2-type" evidence="3">
    <location>
        <begin position="789"/>
        <end position="816"/>
    </location>
</feature>
<evidence type="ECO:0000256" key="1">
    <source>
        <dbReference type="PROSITE-ProRule" id="PRU00042"/>
    </source>
</evidence>
<keyword evidence="1" id="KW-0862">Zinc</keyword>
<dbReference type="SMART" id="SM00355">
    <property type="entry name" value="ZnF_C2H2"/>
    <property type="match status" value="5"/>
</dbReference>
<feature type="compositionally biased region" description="Low complexity" evidence="2">
    <location>
        <begin position="95"/>
        <end position="110"/>
    </location>
</feature>
<dbReference type="Gene3D" id="3.30.160.60">
    <property type="entry name" value="Classic Zinc Finger"/>
    <property type="match status" value="2"/>
</dbReference>
<keyword evidence="4" id="KW-1185">Reference proteome</keyword>
<evidence type="ECO:0000313" key="4">
    <source>
        <dbReference type="Proteomes" id="UP000085678"/>
    </source>
</evidence>
<dbReference type="InterPro" id="IPR013087">
    <property type="entry name" value="Znf_C2H2_type"/>
</dbReference>
<dbReference type="GeneID" id="106172989"/>
<feature type="region of interest" description="Disordered" evidence="2">
    <location>
        <begin position="150"/>
        <end position="202"/>
    </location>
</feature>
<dbReference type="InterPro" id="IPR039149">
    <property type="entry name" value="ZNF800"/>
</dbReference>
<dbReference type="AlphaFoldDB" id="A0A2R2MKX8"/>
<evidence type="ECO:0000313" key="5">
    <source>
        <dbReference type="RefSeq" id="XP_023930855.1"/>
    </source>
</evidence>
<name>A0A2R2MKX8_LINAN</name>
<dbReference type="InterPro" id="IPR036236">
    <property type="entry name" value="Znf_C2H2_sf"/>
</dbReference>
<dbReference type="PANTHER" id="PTHR21020:SF0">
    <property type="entry name" value="ZINC FINGER PROTEIN 800"/>
    <property type="match status" value="1"/>
</dbReference>
<feature type="domain" description="C2H2-type" evidence="3">
    <location>
        <begin position="596"/>
        <end position="624"/>
    </location>
</feature>
<feature type="compositionally biased region" description="Polar residues" evidence="2">
    <location>
        <begin position="47"/>
        <end position="68"/>
    </location>
</feature>